<proteinExistence type="predicted"/>
<evidence type="ECO:0000256" key="4">
    <source>
        <dbReference type="ARBA" id="ARBA00022729"/>
    </source>
</evidence>
<evidence type="ECO:0000256" key="2">
    <source>
        <dbReference type="ARBA" id="ARBA00022512"/>
    </source>
</evidence>
<evidence type="ECO:0000256" key="5">
    <source>
        <dbReference type="ARBA" id="ARBA00022889"/>
    </source>
</evidence>
<feature type="signal peptide" evidence="8">
    <location>
        <begin position="1"/>
        <end position="27"/>
    </location>
</feature>
<sequence>MKNAKKAAFVVAAAGLAAGAASGAAFASGHDGASAEGAAVHSPGVVSGNLIQVPVAVPINLSGNSANLVGLLNPAFGNTAVND</sequence>
<dbReference type="EMBL" id="BMNG01000005">
    <property type="protein sequence ID" value="GGO43299.1"/>
    <property type="molecule type" value="Genomic_DNA"/>
</dbReference>
<feature type="domain" description="Chaplin" evidence="9">
    <location>
        <begin position="42"/>
        <end position="82"/>
    </location>
</feature>
<keyword evidence="11" id="KW-1185">Reference proteome</keyword>
<dbReference type="PROSITE" id="PS51884">
    <property type="entry name" value="CHAPLIN"/>
    <property type="match status" value="1"/>
</dbReference>
<keyword evidence="3" id="KW-0964">Secreted</keyword>
<reference evidence="11" key="1">
    <citation type="journal article" date="2019" name="Int. J. Syst. Evol. Microbiol.">
        <title>The Global Catalogue of Microorganisms (GCM) 10K type strain sequencing project: providing services to taxonomists for standard genome sequencing and annotation.</title>
        <authorList>
            <consortium name="The Broad Institute Genomics Platform"/>
            <consortium name="The Broad Institute Genome Sequencing Center for Infectious Disease"/>
            <person name="Wu L."/>
            <person name="Ma J."/>
        </authorList>
    </citation>
    <scope>NUCLEOTIDE SEQUENCE [LARGE SCALE GENOMIC DNA]</scope>
    <source>
        <strain evidence="11">CGMCC 4.7349</strain>
    </source>
</reference>
<organism evidence="10 11">
    <name type="scientific">Streptomyces lasiicapitis</name>
    <dbReference type="NCBI Taxonomy" id="1923961"/>
    <lineage>
        <taxon>Bacteria</taxon>
        <taxon>Bacillati</taxon>
        <taxon>Actinomycetota</taxon>
        <taxon>Actinomycetes</taxon>
        <taxon>Kitasatosporales</taxon>
        <taxon>Streptomycetaceae</taxon>
        <taxon>Streptomyces</taxon>
    </lineage>
</organism>
<keyword evidence="5" id="KW-0130">Cell adhesion</keyword>
<evidence type="ECO:0000256" key="6">
    <source>
        <dbReference type="ARBA" id="ARBA00023087"/>
    </source>
</evidence>
<feature type="chain" id="PRO_5045238338" description="Chaplin domain-containing protein" evidence="8">
    <location>
        <begin position="28"/>
        <end position="83"/>
    </location>
</feature>
<gene>
    <name evidence="10" type="ORF">GCM10012286_26850</name>
</gene>
<evidence type="ECO:0000256" key="3">
    <source>
        <dbReference type="ARBA" id="ARBA00022525"/>
    </source>
</evidence>
<evidence type="ECO:0000259" key="9">
    <source>
        <dbReference type="PROSITE" id="PS51884"/>
    </source>
</evidence>
<evidence type="ECO:0000256" key="7">
    <source>
        <dbReference type="PROSITE-ProRule" id="PRU01232"/>
    </source>
</evidence>
<dbReference type="InterPro" id="IPR005528">
    <property type="entry name" value="ChpA-H"/>
</dbReference>
<evidence type="ECO:0000256" key="8">
    <source>
        <dbReference type="SAM" id="SignalP"/>
    </source>
</evidence>
<name>A0ABQ2LUC1_9ACTN</name>
<dbReference type="Proteomes" id="UP000656881">
    <property type="component" value="Unassembled WGS sequence"/>
</dbReference>
<keyword evidence="6 7" id="KW-0034">Amyloid</keyword>
<evidence type="ECO:0000313" key="11">
    <source>
        <dbReference type="Proteomes" id="UP000656881"/>
    </source>
</evidence>
<protein>
    <recommendedName>
        <fullName evidence="9">Chaplin domain-containing protein</fullName>
    </recommendedName>
</protein>
<evidence type="ECO:0000313" key="10">
    <source>
        <dbReference type="EMBL" id="GGO43299.1"/>
    </source>
</evidence>
<keyword evidence="4 8" id="KW-0732">Signal</keyword>
<accession>A0ABQ2LUC1</accession>
<comment type="caution">
    <text evidence="10">The sequence shown here is derived from an EMBL/GenBank/DDBJ whole genome shotgun (WGS) entry which is preliminary data.</text>
</comment>
<keyword evidence="2" id="KW-0134">Cell wall</keyword>
<comment type="subcellular location">
    <subcellularLocation>
        <location evidence="1">Secreted</location>
        <location evidence="1">Cell wall</location>
    </subcellularLocation>
</comment>
<dbReference type="RefSeq" id="WP_189174076.1">
    <property type="nucleotide sequence ID" value="NZ_BMNG01000005.1"/>
</dbReference>
<dbReference type="Pfam" id="PF03777">
    <property type="entry name" value="ChpA-C"/>
    <property type="match status" value="1"/>
</dbReference>
<evidence type="ECO:0000256" key="1">
    <source>
        <dbReference type="ARBA" id="ARBA00004191"/>
    </source>
</evidence>